<evidence type="ECO:0000256" key="1">
    <source>
        <dbReference type="ARBA" id="ARBA00022737"/>
    </source>
</evidence>
<proteinExistence type="predicted"/>
<organism evidence="2 3">
    <name type="scientific">Amphibalanus amphitrite</name>
    <name type="common">Striped barnacle</name>
    <name type="synonym">Balanus amphitrite</name>
    <dbReference type="NCBI Taxonomy" id="1232801"/>
    <lineage>
        <taxon>Eukaryota</taxon>
        <taxon>Metazoa</taxon>
        <taxon>Ecdysozoa</taxon>
        <taxon>Arthropoda</taxon>
        <taxon>Crustacea</taxon>
        <taxon>Multicrustacea</taxon>
        <taxon>Cirripedia</taxon>
        <taxon>Thoracica</taxon>
        <taxon>Thoracicalcarea</taxon>
        <taxon>Balanomorpha</taxon>
        <taxon>Balanoidea</taxon>
        <taxon>Balanidae</taxon>
        <taxon>Amphibalaninae</taxon>
        <taxon>Amphibalanus</taxon>
    </lineage>
</organism>
<accession>A0A6A4VL96</accession>
<dbReference type="PANTHER" id="PTHR46917">
    <property type="entry name" value="MORN REPEAT-CONTAINING PROTEIN 2"/>
    <property type="match status" value="1"/>
</dbReference>
<evidence type="ECO:0000313" key="3">
    <source>
        <dbReference type="Proteomes" id="UP000440578"/>
    </source>
</evidence>
<dbReference type="PANTHER" id="PTHR46917:SF1">
    <property type="entry name" value="MORN REPEAT-CONTAINING PROTEIN 2"/>
    <property type="match status" value="1"/>
</dbReference>
<gene>
    <name evidence="2" type="primary">rsph1</name>
    <name evidence="2" type="ORF">FJT64_010522</name>
</gene>
<dbReference type="EMBL" id="VIIS01001889">
    <property type="protein sequence ID" value="KAF0291312.1"/>
    <property type="molecule type" value="Genomic_DNA"/>
</dbReference>
<reference evidence="2 3" key="1">
    <citation type="submission" date="2019-07" db="EMBL/GenBank/DDBJ databases">
        <title>Draft genome assembly of a fouling barnacle, Amphibalanus amphitrite (Darwin, 1854): The first reference genome for Thecostraca.</title>
        <authorList>
            <person name="Kim W."/>
        </authorList>
    </citation>
    <scope>NUCLEOTIDE SEQUENCE [LARGE SCALE GENOMIC DNA]</scope>
    <source>
        <strain evidence="2">SNU_AA5</strain>
        <tissue evidence="2">Soma without cirri and trophi</tissue>
    </source>
</reference>
<dbReference type="AlphaFoldDB" id="A0A6A4VL96"/>
<dbReference type="Pfam" id="PF02493">
    <property type="entry name" value="MORN"/>
    <property type="match status" value="4"/>
</dbReference>
<name>A0A6A4VL96_AMPAM</name>
<dbReference type="Gene3D" id="2.20.110.10">
    <property type="entry name" value="Histone H3 K4-specific methyltransferase SET7/9 N-terminal domain"/>
    <property type="match status" value="1"/>
</dbReference>
<keyword evidence="1" id="KW-0677">Repeat</keyword>
<comment type="caution">
    <text evidence="2">The sequence shown here is derived from an EMBL/GenBank/DDBJ whole genome shotgun (WGS) entry which is preliminary data.</text>
</comment>
<dbReference type="OrthoDB" id="6374977at2759"/>
<dbReference type="InterPro" id="IPR003409">
    <property type="entry name" value="MORN"/>
</dbReference>
<keyword evidence="3" id="KW-1185">Reference proteome</keyword>
<protein>
    <submittedName>
        <fullName evidence="2">Radial spoke head 1</fullName>
    </submittedName>
</protein>
<dbReference type="InterPro" id="IPR052849">
    <property type="entry name" value="MORN_repeat_protein"/>
</dbReference>
<sequence>MIEQRPGEKTGEAEFHFPNGDSYSGGYKIWPEEKIKSYGIMRHGEGTYTTQDGGRYSGDWMEDCLEGQVTIQYPDGSSFEGTLQDGHYSGPGRYRFPDGSYFEGSFVGSQVTGQGIWVDAEGQQWRGEFAPDKALSLRFKHNL</sequence>
<evidence type="ECO:0000313" key="2">
    <source>
        <dbReference type="EMBL" id="KAF0291312.1"/>
    </source>
</evidence>
<dbReference type="SUPFAM" id="SSF82185">
    <property type="entry name" value="Histone H3 K4-specific methyltransferase SET7/9 N-terminal domain"/>
    <property type="match status" value="1"/>
</dbReference>
<dbReference type="Proteomes" id="UP000440578">
    <property type="component" value="Unassembled WGS sequence"/>
</dbReference>